<dbReference type="AlphaFoldDB" id="A0A9W6L9J8"/>
<evidence type="ECO:0000256" key="2">
    <source>
        <dbReference type="ARBA" id="ARBA00001947"/>
    </source>
</evidence>
<dbReference type="NCBIfam" id="TIGR01357">
    <property type="entry name" value="aroB"/>
    <property type="match status" value="1"/>
</dbReference>
<dbReference type="PIRSF" id="PIRSF001455">
    <property type="entry name" value="DHQ_synth"/>
    <property type="match status" value="1"/>
</dbReference>
<evidence type="ECO:0000256" key="4">
    <source>
        <dbReference type="ARBA" id="ARBA00022723"/>
    </source>
</evidence>
<dbReference type="InterPro" id="IPR056179">
    <property type="entry name" value="DHQS_C"/>
</dbReference>
<dbReference type="Pfam" id="PF01761">
    <property type="entry name" value="DHQ_synthase"/>
    <property type="match status" value="1"/>
</dbReference>
<feature type="binding site" evidence="10">
    <location>
        <begin position="172"/>
        <end position="175"/>
    </location>
    <ligand>
        <name>NAD(+)</name>
        <dbReference type="ChEBI" id="CHEBI:57540"/>
    </ligand>
</feature>
<name>A0A9W6L9J8_9BACT</name>
<evidence type="ECO:0000256" key="6">
    <source>
        <dbReference type="ARBA" id="ARBA00022833"/>
    </source>
</evidence>
<evidence type="ECO:0000313" key="14">
    <source>
        <dbReference type="EMBL" id="GLI35161.1"/>
    </source>
</evidence>
<dbReference type="GO" id="GO:0003856">
    <property type="term" value="F:3-dehydroquinate synthase activity"/>
    <property type="evidence" value="ECO:0007669"/>
    <property type="project" value="UniProtKB-UniRule"/>
</dbReference>
<dbReference type="Proteomes" id="UP001144372">
    <property type="component" value="Unassembled WGS sequence"/>
</dbReference>
<feature type="binding site" evidence="10">
    <location>
        <position position="266"/>
    </location>
    <ligand>
        <name>Zn(2+)</name>
        <dbReference type="ChEBI" id="CHEBI:29105"/>
    </ligand>
</feature>
<dbReference type="SUPFAM" id="SSF56796">
    <property type="entry name" value="Dehydroquinate synthase-like"/>
    <property type="match status" value="1"/>
</dbReference>
<comment type="subcellular location">
    <subcellularLocation>
        <location evidence="10">Cytoplasm</location>
    </subcellularLocation>
</comment>
<keyword evidence="8 10" id="KW-0456">Lyase</keyword>
<sequence length="364" mass="40542">MKLTMNLPGIPPRTSDVIIGEGLLQDLPAALRSYLEGRVAYWIWDENVWNLWKERIEKWSWGEWLKGHLILFPASEPNKRLAAVEELGRQLAVAGADRESALVAVGGGVTGDVVGFLASIYMRGIPHFQVPTTLLAQVDSSVGGKTGVDLPEGKNLLGTFHQPGAIWMDAQFLETLPDEQLRQGMAEVIKTAMIGDEVLWKYLESHSEAIKKRERDALVRVVTACCIIKAKVVESDERESGYRRILNLGHTVGHALERLSEYRIRHGDAVAMGMVVAAKLALKRGLIIRGDLDRLEKLCEAWELPVRIPPEFSPKEIIFALKTDKKRVGKTLHFILPVRIGEVMDCDDLDMGELEDALASLRGK</sequence>
<dbReference type="PANTHER" id="PTHR43622:SF1">
    <property type="entry name" value="3-DEHYDROQUINATE SYNTHASE"/>
    <property type="match status" value="1"/>
</dbReference>
<organism evidence="14 15">
    <name type="scientific">Desulforhabdus amnigena</name>
    <dbReference type="NCBI Taxonomy" id="40218"/>
    <lineage>
        <taxon>Bacteria</taxon>
        <taxon>Pseudomonadati</taxon>
        <taxon>Thermodesulfobacteriota</taxon>
        <taxon>Syntrophobacteria</taxon>
        <taxon>Syntrophobacterales</taxon>
        <taxon>Syntrophobacteraceae</taxon>
        <taxon>Desulforhabdus</taxon>
    </lineage>
</organism>
<keyword evidence="4 10" id="KW-0479">Metal-binding</keyword>
<comment type="function">
    <text evidence="3 10">Catalyzes the conversion of 3-deoxy-D-arabino-heptulosonate 7-phosphate (DAHP) to dehydroquinate (DHQ).</text>
</comment>
<dbReference type="EMBL" id="BSDR01000001">
    <property type="protein sequence ID" value="GLI35161.1"/>
    <property type="molecule type" value="Genomic_DNA"/>
</dbReference>
<dbReference type="Gene3D" id="1.20.1090.10">
    <property type="entry name" value="Dehydroquinate synthase-like - alpha domain"/>
    <property type="match status" value="1"/>
</dbReference>
<dbReference type="RefSeq" id="WP_281794763.1">
    <property type="nucleotide sequence ID" value="NZ_BSDR01000001.1"/>
</dbReference>
<dbReference type="FunFam" id="3.40.50.1970:FF:000007">
    <property type="entry name" value="Pentafunctional AROM polypeptide"/>
    <property type="match status" value="1"/>
</dbReference>
<protein>
    <recommendedName>
        <fullName evidence="10 11">3-dehydroquinate synthase</fullName>
        <shortName evidence="10">DHQS</shortName>
        <ecNumber evidence="10 11">4.2.3.4</ecNumber>
    </recommendedName>
</protein>
<keyword evidence="6 10" id="KW-0862">Zinc</keyword>
<keyword evidence="9 10" id="KW-0170">Cobalt</keyword>
<comment type="cofactor">
    <cofactor evidence="10">
        <name>Co(2+)</name>
        <dbReference type="ChEBI" id="CHEBI:48828"/>
    </cofactor>
    <cofactor evidence="10">
        <name>Zn(2+)</name>
        <dbReference type="ChEBI" id="CHEBI:29105"/>
    </cofactor>
    <text evidence="10">Binds 1 divalent metal cation per subunit. Can use either Co(2+) or Zn(2+).</text>
</comment>
<evidence type="ECO:0000259" key="12">
    <source>
        <dbReference type="Pfam" id="PF01761"/>
    </source>
</evidence>
<feature type="binding site" evidence="10">
    <location>
        <position position="154"/>
    </location>
    <ligand>
        <name>NAD(+)</name>
        <dbReference type="ChEBI" id="CHEBI:57540"/>
    </ligand>
</feature>
<keyword evidence="10" id="KW-0057">Aromatic amino acid biosynthesis</keyword>
<feature type="domain" description="3-dehydroquinate synthase N-terminal" evidence="12">
    <location>
        <begin position="71"/>
        <end position="182"/>
    </location>
</feature>
<dbReference type="Pfam" id="PF24621">
    <property type="entry name" value="DHQS_C"/>
    <property type="match status" value="1"/>
</dbReference>
<feature type="binding site" evidence="10">
    <location>
        <position position="250"/>
    </location>
    <ligand>
        <name>Zn(2+)</name>
        <dbReference type="ChEBI" id="CHEBI:29105"/>
    </ligand>
</feature>
<proteinExistence type="inferred from homology"/>
<comment type="caution">
    <text evidence="14">The sequence shown here is derived from an EMBL/GenBank/DDBJ whole genome shotgun (WGS) entry which is preliminary data.</text>
</comment>
<dbReference type="InterPro" id="IPR030963">
    <property type="entry name" value="DHQ_synth_fam"/>
</dbReference>
<dbReference type="GO" id="GO:0009423">
    <property type="term" value="P:chorismate biosynthetic process"/>
    <property type="evidence" value="ECO:0007669"/>
    <property type="project" value="UniProtKB-UniRule"/>
</dbReference>
<dbReference type="GO" id="GO:0000166">
    <property type="term" value="F:nucleotide binding"/>
    <property type="evidence" value="ECO:0007669"/>
    <property type="project" value="UniProtKB-KW"/>
</dbReference>
<comment type="similarity">
    <text evidence="10">Belongs to the sugar phosphate cyclases superfamily. Dehydroquinate synthase family.</text>
</comment>
<evidence type="ECO:0000256" key="8">
    <source>
        <dbReference type="ARBA" id="ARBA00023239"/>
    </source>
</evidence>
<comment type="caution">
    <text evidence="10">Lacks conserved residue(s) required for the propagation of feature annotation.</text>
</comment>
<dbReference type="PANTHER" id="PTHR43622">
    <property type="entry name" value="3-DEHYDROQUINATE SYNTHASE"/>
    <property type="match status" value="1"/>
</dbReference>
<dbReference type="GO" id="GO:0046872">
    <property type="term" value="F:metal ion binding"/>
    <property type="evidence" value="ECO:0007669"/>
    <property type="project" value="UniProtKB-KW"/>
</dbReference>
<keyword evidence="15" id="KW-1185">Reference proteome</keyword>
<dbReference type="InterPro" id="IPR030960">
    <property type="entry name" value="DHQS/DOIS_N"/>
</dbReference>
<dbReference type="HAMAP" id="MF_00110">
    <property type="entry name" value="DHQ_synthase"/>
    <property type="match status" value="1"/>
</dbReference>
<dbReference type="GO" id="GO:0008652">
    <property type="term" value="P:amino acid biosynthetic process"/>
    <property type="evidence" value="ECO:0007669"/>
    <property type="project" value="UniProtKB-KW"/>
</dbReference>
<evidence type="ECO:0000256" key="3">
    <source>
        <dbReference type="ARBA" id="ARBA00003485"/>
    </source>
</evidence>
<dbReference type="GO" id="GO:0005737">
    <property type="term" value="C:cytoplasm"/>
    <property type="evidence" value="ECO:0007669"/>
    <property type="project" value="UniProtKB-SubCell"/>
</dbReference>
<evidence type="ECO:0000256" key="10">
    <source>
        <dbReference type="HAMAP-Rule" id="MF_00110"/>
    </source>
</evidence>
<feature type="binding site" evidence="10">
    <location>
        <position position="187"/>
    </location>
    <ligand>
        <name>Zn(2+)</name>
        <dbReference type="ChEBI" id="CHEBI:29105"/>
    </ligand>
</feature>
<dbReference type="GO" id="GO:0009073">
    <property type="term" value="P:aromatic amino acid family biosynthetic process"/>
    <property type="evidence" value="ECO:0007669"/>
    <property type="project" value="UniProtKB-KW"/>
</dbReference>
<evidence type="ECO:0000256" key="9">
    <source>
        <dbReference type="ARBA" id="ARBA00023285"/>
    </source>
</evidence>
<evidence type="ECO:0000256" key="7">
    <source>
        <dbReference type="ARBA" id="ARBA00023027"/>
    </source>
</evidence>
<dbReference type="CDD" id="cd08195">
    <property type="entry name" value="DHQS"/>
    <property type="match status" value="1"/>
</dbReference>
<feature type="binding site" evidence="10">
    <location>
        <begin position="132"/>
        <end position="133"/>
    </location>
    <ligand>
        <name>NAD(+)</name>
        <dbReference type="ChEBI" id="CHEBI:57540"/>
    </ligand>
</feature>
<gene>
    <name evidence="10 14" type="primary">aroB</name>
    <name evidence="14" type="ORF">DAMNIGENAA_25940</name>
</gene>
<feature type="domain" description="3-dehydroquinate synthase C-terminal" evidence="13">
    <location>
        <begin position="184"/>
        <end position="326"/>
    </location>
</feature>
<evidence type="ECO:0000313" key="15">
    <source>
        <dbReference type="Proteomes" id="UP001144372"/>
    </source>
</evidence>
<dbReference type="InterPro" id="IPR050071">
    <property type="entry name" value="Dehydroquinate_synthase"/>
</dbReference>
<evidence type="ECO:0000259" key="13">
    <source>
        <dbReference type="Pfam" id="PF24621"/>
    </source>
</evidence>
<dbReference type="InterPro" id="IPR016037">
    <property type="entry name" value="DHQ_synth_AroB"/>
</dbReference>
<evidence type="ECO:0000256" key="11">
    <source>
        <dbReference type="NCBIfam" id="TIGR01357"/>
    </source>
</evidence>
<reference evidence="14" key="1">
    <citation type="submission" date="2022-12" db="EMBL/GenBank/DDBJ databases">
        <title>Reference genome sequencing for broad-spectrum identification of bacterial and archaeal isolates by mass spectrometry.</title>
        <authorList>
            <person name="Sekiguchi Y."/>
            <person name="Tourlousse D.M."/>
        </authorList>
    </citation>
    <scope>NUCLEOTIDE SEQUENCE</scope>
    <source>
        <strain evidence="14">ASRB1</strain>
    </source>
</reference>
<comment type="catalytic activity">
    <reaction evidence="10">
        <text>7-phospho-2-dehydro-3-deoxy-D-arabino-heptonate = 3-dehydroquinate + phosphate</text>
        <dbReference type="Rhea" id="RHEA:21968"/>
        <dbReference type="ChEBI" id="CHEBI:32364"/>
        <dbReference type="ChEBI" id="CHEBI:43474"/>
        <dbReference type="ChEBI" id="CHEBI:58394"/>
        <dbReference type="EC" id="4.2.3.4"/>
    </reaction>
</comment>
<comment type="cofactor">
    <cofactor evidence="1 10">
        <name>NAD(+)</name>
        <dbReference type="ChEBI" id="CHEBI:57540"/>
    </cofactor>
</comment>
<keyword evidence="10" id="KW-0963">Cytoplasm</keyword>
<keyword evidence="5 10" id="KW-0547">Nucleotide-binding</keyword>
<feature type="binding site" evidence="10">
    <location>
        <position position="145"/>
    </location>
    <ligand>
        <name>NAD(+)</name>
        <dbReference type="ChEBI" id="CHEBI:57540"/>
    </ligand>
</feature>
<comment type="cofactor">
    <cofactor evidence="2">
        <name>Zn(2+)</name>
        <dbReference type="ChEBI" id="CHEBI:29105"/>
    </cofactor>
</comment>
<comment type="pathway">
    <text evidence="10">Metabolic intermediate biosynthesis; chorismate biosynthesis; chorismate from D-erythrose 4-phosphate and phosphoenolpyruvate: step 2/7.</text>
</comment>
<keyword evidence="7 10" id="KW-0520">NAD</keyword>
<evidence type="ECO:0000256" key="1">
    <source>
        <dbReference type="ARBA" id="ARBA00001911"/>
    </source>
</evidence>
<accession>A0A9W6L9J8</accession>
<evidence type="ECO:0000256" key="5">
    <source>
        <dbReference type="ARBA" id="ARBA00022741"/>
    </source>
</evidence>
<dbReference type="Gene3D" id="3.40.50.1970">
    <property type="match status" value="1"/>
</dbReference>
<dbReference type="EC" id="4.2.3.4" evidence="10 11"/>
<feature type="binding site" evidence="10">
    <location>
        <begin position="108"/>
        <end position="112"/>
    </location>
    <ligand>
        <name>NAD(+)</name>
        <dbReference type="ChEBI" id="CHEBI:57540"/>
    </ligand>
</feature>
<keyword evidence="10" id="KW-0028">Amino-acid biosynthesis</keyword>